<dbReference type="AlphaFoldDB" id="A0A516NM60"/>
<dbReference type="GO" id="GO:0016705">
    <property type="term" value="F:oxidoreductase activity, acting on paired donors, with incorporation or reduction of molecular oxygen"/>
    <property type="evidence" value="ECO:0007669"/>
    <property type="project" value="InterPro"/>
</dbReference>
<keyword evidence="3" id="KW-0479">Metal-binding</keyword>
<evidence type="ECO:0000256" key="3">
    <source>
        <dbReference type="ARBA" id="ARBA00022723"/>
    </source>
</evidence>
<keyword evidence="2" id="KW-0349">Heme</keyword>
<dbReference type="InterPro" id="IPR002397">
    <property type="entry name" value="Cyt_P450_B"/>
</dbReference>
<evidence type="ECO:0000256" key="1">
    <source>
        <dbReference type="ARBA" id="ARBA00010617"/>
    </source>
</evidence>
<dbReference type="Proteomes" id="UP000317039">
    <property type="component" value="Chromosome"/>
</dbReference>
<name>A0A516NM60_9NOCA</name>
<dbReference type="PANTHER" id="PTHR46696:SF1">
    <property type="entry name" value="CYTOCHROME P450 YJIB-RELATED"/>
    <property type="match status" value="1"/>
</dbReference>
<protein>
    <submittedName>
        <fullName evidence="7">Cytochrome P450</fullName>
    </submittedName>
</protein>
<accession>A0A516NM60</accession>
<dbReference type="PROSITE" id="PS00086">
    <property type="entry name" value="CYTOCHROME_P450"/>
    <property type="match status" value="1"/>
</dbReference>
<sequence>MSSAPPRHPWTRQRRRCAPVRLYSSEFAADPGAAYQDLRYRYGALAPAEVAPGVPVTLVTGYRAALDVLTDPSRFPADPRQWQQRVTGDCPALPMLQWRPDAMRSAGNDHARYRRAVTDCLDRVDPFALSMTVEHAAARLIDGFCESGSADLLSRFAIPLTVQAFNRILGLAPAAAQAAFDALALMREATDAAAVDHGDRMLLAAMRETVSAKHAAPAGDVASWLLNHPAGLDDTEVTYQLVMLYVTGCEPTWNLIANTLLLLMTDDRFGEELLAGALTARDAIDEVLFADPPLANACPRFPRQMQIIGEAILPEHQPVLVSLAAGNSDPAVGGDRTGNRSHLAWGAGPHQCPARSLAMVIVQEALDQLLDALPDIELAVPLEEVHWRASAFHRAPAAVPTRFPPSPPLSYVHTSPSLPHL</sequence>
<evidence type="ECO:0000313" key="7">
    <source>
        <dbReference type="EMBL" id="QDP80000.1"/>
    </source>
</evidence>
<proteinExistence type="inferred from homology"/>
<dbReference type="PRINTS" id="PR00359">
    <property type="entry name" value="BP450"/>
</dbReference>
<keyword evidence="5" id="KW-0408">Iron</keyword>
<dbReference type="EMBL" id="CP041695">
    <property type="protein sequence ID" value="QDP80000.1"/>
    <property type="molecule type" value="Genomic_DNA"/>
</dbReference>
<organism evidence="7 8">
    <name type="scientific">Nocardia otitidiscaviarum</name>
    <dbReference type="NCBI Taxonomy" id="1823"/>
    <lineage>
        <taxon>Bacteria</taxon>
        <taxon>Bacillati</taxon>
        <taxon>Actinomycetota</taxon>
        <taxon>Actinomycetes</taxon>
        <taxon>Mycobacteriales</taxon>
        <taxon>Nocardiaceae</taxon>
        <taxon>Nocardia</taxon>
    </lineage>
</organism>
<dbReference type="InterPro" id="IPR036396">
    <property type="entry name" value="Cyt_P450_sf"/>
</dbReference>
<reference evidence="7 8" key="1">
    <citation type="submission" date="2019-07" db="EMBL/GenBank/DDBJ databases">
        <title>Complete Genome Sequence and Methylome Analysis of Nocardia otitidis-caviarum NEB252.</title>
        <authorList>
            <person name="Fomenkov A."/>
            <person name="Anton B.P."/>
            <person name="Vincze T."/>
            <person name="Roberts R.J."/>
        </authorList>
    </citation>
    <scope>NUCLEOTIDE SEQUENCE [LARGE SCALE GENOMIC DNA]</scope>
    <source>
        <strain evidence="7 8">NEB252</strain>
    </source>
</reference>
<dbReference type="SUPFAM" id="SSF48264">
    <property type="entry name" value="Cytochrome P450"/>
    <property type="match status" value="1"/>
</dbReference>
<evidence type="ECO:0000256" key="2">
    <source>
        <dbReference type="ARBA" id="ARBA00022617"/>
    </source>
</evidence>
<evidence type="ECO:0000256" key="5">
    <source>
        <dbReference type="ARBA" id="ARBA00023004"/>
    </source>
</evidence>
<evidence type="ECO:0000256" key="4">
    <source>
        <dbReference type="ARBA" id="ARBA00023002"/>
    </source>
</evidence>
<dbReference type="GO" id="GO:0020037">
    <property type="term" value="F:heme binding"/>
    <property type="evidence" value="ECO:0007669"/>
    <property type="project" value="InterPro"/>
</dbReference>
<evidence type="ECO:0000256" key="6">
    <source>
        <dbReference type="ARBA" id="ARBA00023033"/>
    </source>
</evidence>
<evidence type="ECO:0000313" key="8">
    <source>
        <dbReference type="Proteomes" id="UP000317039"/>
    </source>
</evidence>
<dbReference type="GO" id="GO:0004497">
    <property type="term" value="F:monooxygenase activity"/>
    <property type="evidence" value="ECO:0007669"/>
    <property type="project" value="UniProtKB-KW"/>
</dbReference>
<keyword evidence="6" id="KW-0503">Monooxygenase</keyword>
<dbReference type="InterPro" id="IPR017972">
    <property type="entry name" value="Cyt_P450_CS"/>
</dbReference>
<dbReference type="GO" id="GO:0005506">
    <property type="term" value="F:iron ion binding"/>
    <property type="evidence" value="ECO:0007669"/>
    <property type="project" value="InterPro"/>
</dbReference>
<dbReference type="PANTHER" id="PTHR46696">
    <property type="entry name" value="P450, PUTATIVE (EUROFUNG)-RELATED"/>
    <property type="match status" value="1"/>
</dbReference>
<keyword evidence="4" id="KW-0560">Oxidoreductase</keyword>
<comment type="similarity">
    <text evidence="1">Belongs to the cytochrome P450 family.</text>
</comment>
<dbReference type="Gene3D" id="1.10.630.10">
    <property type="entry name" value="Cytochrome P450"/>
    <property type="match status" value="1"/>
</dbReference>
<dbReference type="KEGG" id="nod:FOH10_16075"/>
<gene>
    <name evidence="7" type="ORF">FOH10_16075</name>
</gene>